<organism evidence="3 4">
    <name type="scientific">Joostella atrarenae</name>
    <dbReference type="NCBI Taxonomy" id="679257"/>
    <lineage>
        <taxon>Bacteria</taxon>
        <taxon>Pseudomonadati</taxon>
        <taxon>Bacteroidota</taxon>
        <taxon>Flavobacteriia</taxon>
        <taxon>Flavobacteriales</taxon>
        <taxon>Flavobacteriaceae</taxon>
        <taxon>Joostella</taxon>
    </lineage>
</organism>
<dbReference type="Proteomes" id="UP000829517">
    <property type="component" value="Unassembled WGS sequence"/>
</dbReference>
<dbReference type="Pfam" id="PF13585">
    <property type="entry name" value="CHU_C"/>
    <property type="match status" value="1"/>
</dbReference>
<reference evidence="3 4" key="1">
    <citation type="submission" date="2021-01" db="EMBL/GenBank/DDBJ databases">
        <title>Genome sequencing of Joostella atrarenae M1-2 (= KCTC 23194).</title>
        <authorList>
            <person name="Zakaria M.R."/>
            <person name="Lam M.Q."/>
            <person name="Chong C.S."/>
        </authorList>
    </citation>
    <scope>NUCLEOTIDE SEQUENCE [LARGE SCALE GENOMIC DNA]</scope>
    <source>
        <strain evidence="3 4">M1-2</strain>
    </source>
</reference>
<dbReference type="InterPro" id="IPR026341">
    <property type="entry name" value="T9SS_type_B"/>
</dbReference>
<dbReference type="InterPro" id="IPR047589">
    <property type="entry name" value="DUF11_rpt"/>
</dbReference>
<accession>A0ABS9J7X7</accession>
<evidence type="ECO:0000259" key="2">
    <source>
        <dbReference type="Pfam" id="PF01345"/>
    </source>
</evidence>
<protein>
    <submittedName>
        <fullName evidence="3">Gliding motility-associated C-terminal domain-containing protein</fullName>
    </submittedName>
</protein>
<comment type="caution">
    <text evidence="3">The sequence shown here is derived from an EMBL/GenBank/DDBJ whole genome shotgun (WGS) entry which is preliminary data.</text>
</comment>
<feature type="compositionally biased region" description="Low complexity" evidence="1">
    <location>
        <begin position="1"/>
        <end position="30"/>
    </location>
</feature>
<feature type="non-terminal residue" evidence="3">
    <location>
        <position position="229"/>
    </location>
</feature>
<proteinExistence type="predicted"/>
<dbReference type="NCBIfam" id="TIGR04131">
    <property type="entry name" value="Bac_Flav_CTERM"/>
    <property type="match status" value="1"/>
</dbReference>
<dbReference type="PANTHER" id="PTHR34819:SF3">
    <property type="entry name" value="CELL SURFACE PROTEIN"/>
    <property type="match status" value="1"/>
</dbReference>
<dbReference type="NCBIfam" id="TIGR01451">
    <property type="entry name" value="B_ant_repeat"/>
    <property type="match status" value="1"/>
</dbReference>
<gene>
    <name evidence="3" type="ORF">JM658_16980</name>
</gene>
<dbReference type="Gene3D" id="2.60.40.10">
    <property type="entry name" value="Immunoglobulins"/>
    <property type="match status" value="1"/>
</dbReference>
<dbReference type="InterPro" id="IPR001434">
    <property type="entry name" value="OmcB-like_DUF11"/>
</dbReference>
<dbReference type="InterPro" id="IPR013783">
    <property type="entry name" value="Ig-like_fold"/>
</dbReference>
<keyword evidence="4" id="KW-1185">Reference proteome</keyword>
<dbReference type="InterPro" id="IPR051172">
    <property type="entry name" value="Chlamydia_OmcB"/>
</dbReference>
<feature type="non-terminal residue" evidence="3">
    <location>
        <position position="1"/>
    </location>
</feature>
<dbReference type="Pfam" id="PF01345">
    <property type="entry name" value="DUF11"/>
    <property type="match status" value="1"/>
</dbReference>
<name>A0ABS9J7X7_9FLAO</name>
<sequence>PVTGTSTDPTPVDPTAPVVDPDCPDCTITDLPDDLPPPPADPDADIAIYKTISEQSAVLNEEIEFTVTVENVGAIDATNIVVSDKLPNGYNFIGVTTAAGTTYNEITGQFTINELAIGESAVFVMRVSVTNIEDYINVARLESLDQDDTDDTNNEASAGSDLVISKCFEIFNEFTPNGDGKNDYFTVRCIENYSGNTVDIYNRWGIKVYSAKDYQNNWDGVSNGRATIN</sequence>
<feature type="domain" description="DUF11" evidence="2">
    <location>
        <begin position="45"/>
        <end position="158"/>
    </location>
</feature>
<dbReference type="PANTHER" id="PTHR34819">
    <property type="entry name" value="LARGE CYSTEINE-RICH PERIPLASMIC PROTEIN OMCB"/>
    <property type="match status" value="1"/>
</dbReference>
<dbReference type="EMBL" id="JAETXX010000046">
    <property type="protein sequence ID" value="MCF8716519.1"/>
    <property type="molecule type" value="Genomic_DNA"/>
</dbReference>
<evidence type="ECO:0000313" key="3">
    <source>
        <dbReference type="EMBL" id="MCF8716519.1"/>
    </source>
</evidence>
<feature type="region of interest" description="Disordered" evidence="1">
    <location>
        <begin position="1"/>
        <end position="40"/>
    </location>
</feature>
<evidence type="ECO:0000313" key="4">
    <source>
        <dbReference type="Proteomes" id="UP000829517"/>
    </source>
</evidence>
<dbReference type="RefSeq" id="WP_236961097.1">
    <property type="nucleotide sequence ID" value="NZ_JAETXX010000046.1"/>
</dbReference>
<evidence type="ECO:0000256" key="1">
    <source>
        <dbReference type="SAM" id="MobiDB-lite"/>
    </source>
</evidence>